<dbReference type="PRINTS" id="PR00385">
    <property type="entry name" value="P450"/>
</dbReference>
<dbReference type="GO" id="GO:0004497">
    <property type="term" value="F:monooxygenase activity"/>
    <property type="evidence" value="ECO:0007669"/>
    <property type="project" value="UniProtKB-KW"/>
</dbReference>
<dbReference type="AlphaFoldDB" id="A0A223SBZ4"/>
<dbReference type="InterPro" id="IPR002397">
    <property type="entry name" value="Cyt_P450_B"/>
</dbReference>
<protein>
    <submittedName>
        <fullName evidence="9">Cytochrome P450</fullName>
    </submittedName>
</protein>
<dbReference type="InterPro" id="IPR017972">
    <property type="entry name" value="Cyt_P450_CS"/>
</dbReference>
<dbReference type="GO" id="GO:0016705">
    <property type="term" value="F:oxidoreductase activity, acting on paired donors, with incorporation or reduction of molecular oxygen"/>
    <property type="evidence" value="ECO:0007669"/>
    <property type="project" value="InterPro"/>
</dbReference>
<keyword evidence="5 7" id="KW-0408">Iron</keyword>
<proteinExistence type="inferred from homology"/>
<keyword evidence="6 7" id="KW-0503">Monooxygenase</keyword>
<accession>A0A223SBZ4</accession>
<dbReference type="InterPro" id="IPR036396">
    <property type="entry name" value="Cyt_P450_sf"/>
</dbReference>
<keyword evidence="10" id="KW-1185">Reference proteome</keyword>
<dbReference type="PRINTS" id="PR00359">
    <property type="entry name" value="BP450"/>
</dbReference>
<keyword evidence="4 7" id="KW-0560">Oxidoreductase</keyword>
<evidence type="ECO:0000256" key="6">
    <source>
        <dbReference type="ARBA" id="ARBA00023033"/>
    </source>
</evidence>
<evidence type="ECO:0000256" key="4">
    <source>
        <dbReference type="ARBA" id="ARBA00023002"/>
    </source>
</evidence>
<keyword evidence="2 7" id="KW-0349">Heme</keyword>
<evidence type="ECO:0000256" key="8">
    <source>
        <dbReference type="SAM" id="MobiDB-lite"/>
    </source>
</evidence>
<dbReference type="Proteomes" id="UP000215005">
    <property type="component" value="Chromosome"/>
</dbReference>
<dbReference type="GO" id="GO:0005506">
    <property type="term" value="F:iron ion binding"/>
    <property type="evidence" value="ECO:0007669"/>
    <property type="project" value="InterPro"/>
</dbReference>
<evidence type="ECO:0000256" key="5">
    <source>
        <dbReference type="ARBA" id="ARBA00023004"/>
    </source>
</evidence>
<evidence type="ECO:0000256" key="3">
    <source>
        <dbReference type="ARBA" id="ARBA00022723"/>
    </source>
</evidence>
<comment type="similarity">
    <text evidence="1 7">Belongs to the cytochrome P450 family.</text>
</comment>
<reference evidence="9 10" key="1">
    <citation type="submission" date="2017-08" db="EMBL/GenBank/DDBJ databases">
        <title>The complete genome sequence of Nocardiopsis gilva YIM 90087.</title>
        <authorList>
            <person name="Yin M."/>
            <person name="Tang S."/>
        </authorList>
    </citation>
    <scope>NUCLEOTIDE SEQUENCE [LARGE SCALE GENOMIC DNA]</scope>
    <source>
        <strain evidence="9 10">YIM 90087</strain>
    </source>
</reference>
<dbReference type="OrthoDB" id="4133219at2"/>
<name>A0A223SBZ4_9ACTN</name>
<dbReference type="PANTHER" id="PTHR46696:SF1">
    <property type="entry name" value="CYTOCHROME P450 YJIB-RELATED"/>
    <property type="match status" value="1"/>
</dbReference>
<dbReference type="PROSITE" id="PS00086">
    <property type="entry name" value="CYTOCHROME_P450"/>
    <property type="match status" value="1"/>
</dbReference>
<organism evidence="9 10">
    <name type="scientific">Nocardiopsis gilva YIM 90087</name>
    <dbReference type="NCBI Taxonomy" id="1235441"/>
    <lineage>
        <taxon>Bacteria</taxon>
        <taxon>Bacillati</taxon>
        <taxon>Actinomycetota</taxon>
        <taxon>Actinomycetes</taxon>
        <taxon>Streptosporangiales</taxon>
        <taxon>Nocardiopsidaceae</taxon>
        <taxon>Nocardiopsis</taxon>
    </lineage>
</organism>
<keyword evidence="3 7" id="KW-0479">Metal-binding</keyword>
<dbReference type="GO" id="GO:0020037">
    <property type="term" value="F:heme binding"/>
    <property type="evidence" value="ECO:0007669"/>
    <property type="project" value="InterPro"/>
</dbReference>
<dbReference type="EMBL" id="CP022753">
    <property type="protein sequence ID" value="ASU85583.1"/>
    <property type="molecule type" value="Genomic_DNA"/>
</dbReference>
<dbReference type="RefSeq" id="WP_017618870.1">
    <property type="nucleotide sequence ID" value="NZ_ANBG01000199.1"/>
</dbReference>
<dbReference type="InterPro" id="IPR001128">
    <property type="entry name" value="Cyt_P450"/>
</dbReference>
<gene>
    <name evidence="9" type="ORF">CDO52_24755</name>
</gene>
<dbReference type="Pfam" id="PF00067">
    <property type="entry name" value="p450"/>
    <property type="match status" value="1"/>
</dbReference>
<dbReference type="KEGG" id="ngv:CDO52_24755"/>
<sequence length="407" mass="45161">MTSDIADTIPAYPPPRTCPLRPSPEFDRLRAERPISRMAMRGGGEAWVVTRYEDVRTLLADPRMSSDRAHPGFPRLIAGLEDIQPREEEKPPIVNLDGAEHSKARGAILSEFTVRRVREMRPWVQGIVDRRVDAMLAAGPPVDLVDMLSLPVPLLVVCGLLGASYSDNELFEDSTRRMMSAGVSDEDRFAAAEDLSVYLERLCREKEADPTEDDLLGRQVLRYRREEGEVDHAELVALALMLLVAGHETTANVISMGVASLLEHPDQLAKMRADPGLLPATVEEVLRFCSVTDAITARVATADIEIGGVLIRAGEGVIAHVPSANHDPSVFARPERLDIDRGARHHFGFGYGPHQCAGQNLARLELQITIETLFRRIPNLRIDAPLDSLPYKDNSMVYGLYELPVRW</sequence>
<evidence type="ECO:0000256" key="7">
    <source>
        <dbReference type="RuleBase" id="RU000461"/>
    </source>
</evidence>
<dbReference type="CDD" id="cd11030">
    <property type="entry name" value="CYP105-like"/>
    <property type="match status" value="1"/>
</dbReference>
<evidence type="ECO:0000313" key="10">
    <source>
        <dbReference type="Proteomes" id="UP000215005"/>
    </source>
</evidence>
<dbReference type="SUPFAM" id="SSF48264">
    <property type="entry name" value="Cytochrome P450"/>
    <property type="match status" value="1"/>
</dbReference>
<evidence type="ECO:0000256" key="1">
    <source>
        <dbReference type="ARBA" id="ARBA00010617"/>
    </source>
</evidence>
<dbReference type="FunFam" id="1.10.630.10:FF:000018">
    <property type="entry name" value="Cytochrome P450 monooxygenase"/>
    <property type="match status" value="1"/>
</dbReference>
<evidence type="ECO:0000256" key="2">
    <source>
        <dbReference type="ARBA" id="ARBA00022617"/>
    </source>
</evidence>
<feature type="region of interest" description="Disordered" evidence="8">
    <location>
        <begin position="1"/>
        <end position="23"/>
    </location>
</feature>
<dbReference type="PANTHER" id="PTHR46696">
    <property type="entry name" value="P450, PUTATIVE (EUROFUNG)-RELATED"/>
    <property type="match status" value="1"/>
</dbReference>
<evidence type="ECO:0000313" key="9">
    <source>
        <dbReference type="EMBL" id="ASU85583.1"/>
    </source>
</evidence>
<dbReference type="Gene3D" id="1.10.630.10">
    <property type="entry name" value="Cytochrome P450"/>
    <property type="match status" value="1"/>
</dbReference>